<keyword evidence="2" id="KW-1185">Reference proteome</keyword>
<evidence type="ECO:0000313" key="1">
    <source>
        <dbReference type="EMBL" id="MBE9039410.1"/>
    </source>
</evidence>
<comment type="caution">
    <text evidence="1">The sequence shown here is derived from an EMBL/GenBank/DDBJ whole genome shotgun (WGS) entry which is preliminary data.</text>
</comment>
<protein>
    <submittedName>
        <fullName evidence="1">LmeA family phospholipid-binding protein</fullName>
    </submittedName>
</protein>
<evidence type="ECO:0000313" key="2">
    <source>
        <dbReference type="Proteomes" id="UP000621799"/>
    </source>
</evidence>
<name>A0A928VX46_9CYAN</name>
<gene>
    <name evidence="1" type="ORF">IQ235_01190</name>
</gene>
<sequence>MSTENLGIAQQAVNKAAEFIFATRIDSANHLAVEVNADPERISRGAVDSIWLSADEVALSPNFRVEKLEIEIANIAIDPMRALLGNVELTQPSQGKTCILLTDENFGYTLSSQKVRERLKAQDFGFSEALGTLNLERVECRIKSDRTIEVDAEVISNGTGRKQKFSFEYALSFHPASFKVMTIALEESKSNIKDGELFLQLREFMLDRISELLNLAHFRLDGVTVKVSHLEVREGTIELQAKLEIQQIPSTS</sequence>
<organism evidence="1 2">
    <name type="scientific">Zarconia navalis LEGE 11467</name>
    <dbReference type="NCBI Taxonomy" id="1828826"/>
    <lineage>
        <taxon>Bacteria</taxon>
        <taxon>Bacillati</taxon>
        <taxon>Cyanobacteriota</taxon>
        <taxon>Cyanophyceae</taxon>
        <taxon>Oscillatoriophycideae</taxon>
        <taxon>Oscillatoriales</taxon>
        <taxon>Oscillatoriales incertae sedis</taxon>
        <taxon>Zarconia</taxon>
        <taxon>Zarconia navalis</taxon>
    </lineage>
</organism>
<reference evidence="1" key="1">
    <citation type="submission" date="2020-10" db="EMBL/GenBank/DDBJ databases">
        <authorList>
            <person name="Castelo-Branco R."/>
            <person name="Eusebio N."/>
            <person name="Adriana R."/>
            <person name="Vieira A."/>
            <person name="Brugerolle De Fraissinette N."/>
            <person name="Rezende De Castro R."/>
            <person name="Schneider M.P."/>
            <person name="Vasconcelos V."/>
            <person name="Leao P.N."/>
        </authorList>
    </citation>
    <scope>NUCLEOTIDE SEQUENCE</scope>
    <source>
        <strain evidence="1">LEGE 11467</strain>
    </source>
</reference>
<dbReference type="RefSeq" id="WP_264319672.1">
    <property type="nucleotide sequence ID" value="NZ_JADEXN010000008.1"/>
</dbReference>
<dbReference type="Pfam" id="PF11209">
    <property type="entry name" value="LmeA"/>
    <property type="match status" value="1"/>
</dbReference>
<dbReference type="AlphaFoldDB" id="A0A928VX46"/>
<proteinExistence type="predicted"/>
<dbReference type="InterPro" id="IPR021373">
    <property type="entry name" value="DUF2993"/>
</dbReference>
<dbReference type="Proteomes" id="UP000621799">
    <property type="component" value="Unassembled WGS sequence"/>
</dbReference>
<dbReference type="EMBL" id="JADEXN010000008">
    <property type="protein sequence ID" value="MBE9039410.1"/>
    <property type="molecule type" value="Genomic_DNA"/>
</dbReference>
<accession>A0A928VX46</accession>